<proteinExistence type="predicted"/>
<sequence>MLSSALPAAAANVMFGDNENQLLISAGQSIRNDIKDPKTENLYIASLSYGIPTHYFNFLQGRFNFEVGAFRGKNGSDNDRVGSPGYPKTTDMKQYNLGYAGFSQDIAVIYFGGFYTSLGLGAYMKTKATNRIGTAFTFGEKAALGYNFGPVAVEAYIRHFSNAGLSEQNSGQNFYGAALAYNF</sequence>
<dbReference type="AlphaFoldDB" id="A0A0L7THL3"/>
<dbReference type="OrthoDB" id="7068900at2"/>
<organism evidence="2 3">
    <name type="scientific">Winslowiella iniecta</name>
    <dbReference type="NCBI Taxonomy" id="1560201"/>
    <lineage>
        <taxon>Bacteria</taxon>
        <taxon>Pseudomonadati</taxon>
        <taxon>Pseudomonadota</taxon>
        <taxon>Gammaproteobacteria</taxon>
        <taxon>Enterobacterales</taxon>
        <taxon>Erwiniaceae</taxon>
        <taxon>Winslowiella</taxon>
    </lineage>
</organism>
<dbReference type="Pfam" id="PF09411">
    <property type="entry name" value="PagL"/>
    <property type="match status" value="1"/>
</dbReference>
<evidence type="ECO:0000313" key="1">
    <source>
        <dbReference type="EMBL" id="KOC90345.1"/>
    </source>
</evidence>
<dbReference type="Proteomes" id="UP000037088">
    <property type="component" value="Unassembled WGS sequence"/>
</dbReference>
<protein>
    <recommendedName>
        <fullName evidence="5">Outer membrane protein</fullName>
    </recommendedName>
</protein>
<evidence type="ECO:0000313" key="3">
    <source>
        <dbReference type="Proteomes" id="UP000036851"/>
    </source>
</evidence>
<evidence type="ECO:0008006" key="5">
    <source>
        <dbReference type="Google" id="ProtNLM"/>
    </source>
</evidence>
<dbReference type="Gene3D" id="2.40.160.20">
    <property type="match status" value="1"/>
</dbReference>
<accession>A0A0L7THL3</accession>
<dbReference type="PATRIC" id="fig|1560201.3.peg.1964"/>
<keyword evidence="4" id="KW-1185">Reference proteome</keyword>
<evidence type="ECO:0000313" key="2">
    <source>
        <dbReference type="EMBL" id="KOC94868.1"/>
    </source>
</evidence>
<dbReference type="EMBL" id="JRXE01000011">
    <property type="protein sequence ID" value="KOC90345.1"/>
    <property type="molecule type" value="Genomic_DNA"/>
</dbReference>
<dbReference type="InterPro" id="IPR018550">
    <property type="entry name" value="Lipid-A_deacylase-rel"/>
</dbReference>
<reference evidence="3 4" key="1">
    <citation type="journal article" date="2015" name="Int. J. Syst. Evol. Microbiol.">
        <title>Erwinia iniecta sp. nov., isolated from Russian wheat aphids (Diuraphis noxia).</title>
        <authorList>
            <person name="Campillo T."/>
            <person name="Luna E."/>
            <person name="Portier P."/>
            <person name="Fischer-Le Saux M."/>
            <person name="Lapitan N."/>
            <person name="Tisserat N.A."/>
            <person name="Leach J.E."/>
        </authorList>
    </citation>
    <scope>NUCLEOTIDE SEQUENCE [LARGE SCALE GENOMIC DNA]</scope>
    <source>
        <strain evidence="1 4">B120</strain>
        <strain evidence="2 3">B149</strain>
    </source>
</reference>
<name>A0A0L7THL3_9GAMM</name>
<dbReference type="EMBL" id="JRXF01000003">
    <property type="protein sequence ID" value="KOC94868.1"/>
    <property type="molecule type" value="Genomic_DNA"/>
</dbReference>
<gene>
    <name evidence="1" type="ORF">NG42_09230</name>
    <name evidence="2" type="ORF">NG43_03110</name>
</gene>
<comment type="caution">
    <text evidence="2">The sequence shown here is derived from an EMBL/GenBank/DDBJ whole genome shotgun (WGS) entry which is preliminary data.</text>
</comment>
<evidence type="ECO:0000313" key="4">
    <source>
        <dbReference type="Proteomes" id="UP000037088"/>
    </source>
</evidence>
<dbReference type="Proteomes" id="UP000036851">
    <property type="component" value="Unassembled WGS sequence"/>
</dbReference>